<dbReference type="UniPathway" id="UPA00109">
    <property type="reaction ID" value="UER00181"/>
</dbReference>
<dbReference type="Gene3D" id="3.40.50.10490">
    <property type="entry name" value="Glucose-6-phosphate isomerase like protein, domain 1"/>
    <property type="match status" value="2"/>
</dbReference>
<dbReference type="AlphaFoldDB" id="A0A2H0NF76"/>
<comment type="similarity">
    <text evidence="4">Belongs to the GPI family.</text>
</comment>
<evidence type="ECO:0000256" key="3">
    <source>
        <dbReference type="ARBA" id="ARBA00023235"/>
    </source>
</evidence>
<evidence type="ECO:0000256" key="4">
    <source>
        <dbReference type="RuleBase" id="RU000612"/>
    </source>
</evidence>
<accession>A0A2H0NF76</accession>
<dbReference type="SUPFAM" id="SSF53697">
    <property type="entry name" value="SIS domain"/>
    <property type="match status" value="1"/>
</dbReference>
<protein>
    <recommendedName>
        <fullName evidence="4">Glucose-6-phosphate isomerase</fullName>
        <ecNumber evidence="4">5.3.1.9</ecNumber>
    </recommendedName>
</protein>
<keyword evidence="1 4" id="KW-0312">Gluconeogenesis</keyword>
<reference evidence="5 6" key="1">
    <citation type="submission" date="2017-09" db="EMBL/GenBank/DDBJ databases">
        <title>Depth-based differentiation of microbial function through sediment-hosted aquifers and enrichment of novel symbionts in the deep terrestrial subsurface.</title>
        <authorList>
            <person name="Probst A.J."/>
            <person name="Ladd B."/>
            <person name="Jarett J.K."/>
            <person name="Geller-Mcgrath D.E."/>
            <person name="Sieber C.M."/>
            <person name="Emerson J.B."/>
            <person name="Anantharaman K."/>
            <person name="Thomas B.C."/>
            <person name="Malmstrom R."/>
            <person name="Stieglmeier M."/>
            <person name="Klingl A."/>
            <person name="Woyke T."/>
            <person name="Ryan C.M."/>
            <person name="Banfield J.F."/>
        </authorList>
    </citation>
    <scope>NUCLEOTIDE SEQUENCE [LARGE SCALE GENOMIC DNA]</scope>
    <source>
        <strain evidence="5">CG11_big_fil_rev_8_21_14_0_20_38_23</strain>
    </source>
</reference>
<comment type="caution">
    <text evidence="5">The sequence shown here is derived from an EMBL/GenBank/DDBJ whole genome shotgun (WGS) entry which is preliminary data.</text>
</comment>
<dbReference type="GO" id="GO:0051156">
    <property type="term" value="P:glucose 6-phosphate metabolic process"/>
    <property type="evidence" value="ECO:0007669"/>
    <property type="project" value="TreeGrafter"/>
</dbReference>
<dbReference type="PRINTS" id="PR00662">
    <property type="entry name" value="G6PISOMERASE"/>
</dbReference>
<dbReference type="GO" id="GO:0006094">
    <property type="term" value="P:gluconeogenesis"/>
    <property type="evidence" value="ECO:0007669"/>
    <property type="project" value="UniProtKB-KW"/>
</dbReference>
<name>A0A2H0NF76_9BACT</name>
<comment type="catalytic activity">
    <reaction evidence="4">
        <text>alpha-D-glucose 6-phosphate = beta-D-fructose 6-phosphate</text>
        <dbReference type="Rhea" id="RHEA:11816"/>
        <dbReference type="ChEBI" id="CHEBI:57634"/>
        <dbReference type="ChEBI" id="CHEBI:58225"/>
        <dbReference type="EC" id="5.3.1.9"/>
    </reaction>
</comment>
<dbReference type="PROSITE" id="PS00174">
    <property type="entry name" value="P_GLUCOSE_ISOMERASE_2"/>
    <property type="match status" value="1"/>
</dbReference>
<dbReference type="PANTHER" id="PTHR11469:SF1">
    <property type="entry name" value="GLUCOSE-6-PHOSPHATE ISOMERASE"/>
    <property type="match status" value="1"/>
</dbReference>
<keyword evidence="2 4" id="KW-0324">Glycolysis</keyword>
<dbReference type="InterPro" id="IPR046348">
    <property type="entry name" value="SIS_dom_sf"/>
</dbReference>
<dbReference type="GO" id="GO:0097367">
    <property type="term" value="F:carbohydrate derivative binding"/>
    <property type="evidence" value="ECO:0007669"/>
    <property type="project" value="InterPro"/>
</dbReference>
<dbReference type="GO" id="GO:0005829">
    <property type="term" value="C:cytosol"/>
    <property type="evidence" value="ECO:0007669"/>
    <property type="project" value="TreeGrafter"/>
</dbReference>
<keyword evidence="3 4" id="KW-0413">Isomerase</keyword>
<dbReference type="EMBL" id="PCWR01000015">
    <property type="protein sequence ID" value="PIR07542.1"/>
    <property type="molecule type" value="Genomic_DNA"/>
</dbReference>
<evidence type="ECO:0000313" key="5">
    <source>
        <dbReference type="EMBL" id="PIR07542.1"/>
    </source>
</evidence>
<dbReference type="PROSITE" id="PS51463">
    <property type="entry name" value="P_GLUCOSE_ISOMERASE_3"/>
    <property type="match status" value="1"/>
</dbReference>
<proteinExistence type="inferred from homology"/>
<dbReference type="InterPro" id="IPR001672">
    <property type="entry name" value="G6P_Isomerase"/>
</dbReference>
<sequence length="441" mass="50184">MASKNLILNYKNKFGFSDKFIAKTGKHLLPYIQKLKKILKEKDNQRPESFLNLVESQILIEIKRLAYQKIKEAKILILIGIGGSSLGTQAIYETLRGEFNFGKEKKFPQTIFLDKSNVAYLNDVLNFLKQQTKSNREILIVLISKSGTTLESLINFNVLWQFLKRRGTNFKNNVVVITERNSLLWQTAEKENFTLLEIPKAVSGRYSVFSSVGLFPLAALKINIQKLIEGAKTMRNKCLEENVKDNPALILAAFLFWSQQKGKTIIDNFFFEPNLEILGKWLRQLLAESLGKNGRGLTPTVSLGTADLHSVFQLSLAGPRNKSTIFVFVAQPPRPRLSIKPLPEFKKLISSFQGKDVFEIIEAVYQSVKNVYAKKKLPFIEIILPEISEDSLGQFLMLQMMATIFLAKLWKINAFNQPAVELYKSLARKILAGKVKKFNND</sequence>
<dbReference type="GO" id="GO:0006096">
    <property type="term" value="P:glycolytic process"/>
    <property type="evidence" value="ECO:0007669"/>
    <property type="project" value="UniProtKB-UniPathway"/>
</dbReference>
<dbReference type="EC" id="5.3.1.9" evidence="4"/>
<dbReference type="InterPro" id="IPR018189">
    <property type="entry name" value="Phosphoglucose_isomerase_CS"/>
</dbReference>
<evidence type="ECO:0000313" key="6">
    <source>
        <dbReference type="Proteomes" id="UP000228867"/>
    </source>
</evidence>
<evidence type="ECO:0000256" key="1">
    <source>
        <dbReference type="ARBA" id="ARBA00022432"/>
    </source>
</evidence>
<gene>
    <name evidence="5" type="ORF">COV54_00605</name>
</gene>
<dbReference type="Pfam" id="PF00342">
    <property type="entry name" value="PGI"/>
    <property type="match status" value="1"/>
</dbReference>
<dbReference type="PANTHER" id="PTHR11469">
    <property type="entry name" value="GLUCOSE-6-PHOSPHATE ISOMERASE"/>
    <property type="match status" value="1"/>
</dbReference>
<evidence type="ECO:0000256" key="2">
    <source>
        <dbReference type="ARBA" id="ARBA00023152"/>
    </source>
</evidence>
<organism evidence="5 6">
    <name type="scientific">Candidatus Jorgensenbacteria bacterium CG11_big_fil_rev_8_21_14_0_20_38_23</name>
    <dbReference type="NCBI Taxonomy" id="1974594"/>
    <lineage>
        <taxon>Bacteria</taxon>
        <taxon>Candidatus Joergenseniibacteriota</taxon>
    </lineage>
</organism>
<dbReference type="Proteomes" id="UP000228867">
    <property type="component" value="Unassembled WGS sequence"/>
</dbReference>
<dbReference type="GO" id="GO:0048029">
    <property type="term" value="F:monosaccharide binding"/>
    <property type="evidence" value="ECO:0007669"/>
    <property type="project" value="TreeGrafter"/>
</dbReference>
<dbReference type="GO" id="GO:0004347">
    <property type="term" value="F:glucose-6-phosphate isomerase activity"/>
    <property type="evidence" value="ECO:0007669"/>
    <property type="project" value="UniProtKB-EC"/>
</dbReference>
<comment type="pathway">
    <text evidence="4">Carbohydrate degradation; glycolysis; D-glyceraldehyde 3-phosphate and glycerone phosphate from D-glucose: step 2/4.</text>
</comment>